<dbReference type="PANTHER" id="PTHR34427">
    <property type="entry name" value="DUF4283 DOMAIN PROTEIN"/>
    <property type="match status" value="1"/>
</dbReference>
<accession>A0A1U7YSW8</accession>
<organism evidence="1 2">
    <name type="scientific">Nicotiana sylvestris</name>
    <name type="common">Wood tobacco</name>
    <name type="synonym">South American tobacco</name>
    <dbReference type="NCBI Taxonomy" id="4096"/>
    <lineage>
        <taxon>Eukaryota</taxon>
        <taxon>Viridiplantae</taxon>
        <taxon>Streptophyta</taxon>
        <taxon>Embryophyta</taxon>
        <taxon>Tracheophyta</taxon>
        <taxon>Spermatophyta</taxon>
        <taxon>Magnoliopsida</taxon>
        <taxon>eudicotyledons</taxon>
        <taxon>Gunneridae</taxon>
        <taxon>Pentapetalae</taxon>
        <taxon>asterids</taxon>
        <taxon>lamiids</taxon>
        <taxon>Solanales</taxon>
        <taxon>Solanaceae</taxon>
        <taxon>Nicotianoideae</taxon>
        <taxon>Nicotianeae</taxon>
        <taxon>Nicotiana</taxon>
    </lineage>
</organism>
<evidence type="ECO:0000313" key="2">
    <source>
        <dbReference type="RefSeq" id="XP_009801910.1"/>
    </source>
</evidence>
<gene>
    <name evidence="2" type="primary">LOC104247560</name>
</gene>
<proteinExistence type="predicted"/>
<dbReference type="PANTHER" id="PTHR34427:SF16">
    <property type="entry name" value="DUF4283 DOMAIN-CONTAINING PROTEIN"/>
    <property type="match status" value="1"/>
</dbReference>
<dbReference type="Proteomes" id="UP000189701">
    <property type="component" value="Unplaced"/>
</dbReference>
<dbReference type="RefSeq" id="XP_009801910.1">
    <property type="nucleotide sequence ID" value="XM_009803608.1"/>
</dbReference>
<protein>
    <submittedName>
        <fullName evidence="2">Uncharacterized protein LOC104247560</fullName>
    </submittedName>
</protein>
<sequence>MGNPLHLWSQKIFKEIGDLCGGWIATEEETDLKNHLKWARIKIVGDGRKIPNEVGIERDGIKFFIPIWAERQARFELKMQENEQCCEAERYLNNQVGCTILQNTDKGKASVQLTRGSSSINWSSKVTNNELKSYDSDLAAQVIFNDLSCEFSGDIRLLG</sequence>
<evidence type="ECO:0000313" key="1">
    <source>
        <dbReference type="Proteomes" id="UP000189701"/>
    </source>
</evidence>
<keyword evidence="1" id="KW-1185">Reference proteome</keyword>
<reference evidence="2" key="2">
    <citation type="submission" date="2025-08" db="UniProtKB">
        <authorList>
            <consortium name="RefSeq"/>
        </authorList>
    </citation>
    <scope>IDENTIFICATION</scope>
    <source>
        <tissue evidence="2">Leaf</tissue>
    </source>
</reference>
<dbReference type="AlphaFoldDB" id="A0A1U7YSW8"/>
<name>A0A1U7YSW8_NICSY</name>
<reference evidence="1" key="1">
    <citation type="journal article" date="2013" name="Genome Biol.">
        <title>Reference genomes and transcriptomes of Nicotiana sylvestris and Nicotiana tomentosiformis.</title>
        <authorList>
            <person name="Sierro N."/>
            <person name="Battey J.N."/>
            <person name="Ouadi S."/>
            <person name="Bovet L."/>
            <person name="Goepfert S."/>
            <person name="Bakaher N."/>
            <person name="Peitsch M.C."/>
            <person name="Ivanov N.V."/>
        </authorList>
    </citation>
    <scope>NUCLEOTIDE SEQUENCE [LARGE SCALE GENOMIC DNA]</scope>
</reference>